<evidence type="ECO:0000256" key="1">
    <source>
        <dbReference type="SAM" id="SignalP"/>
    </source>
</evidence>
<accession>A0A5B8VBQ7</accession>
<dbReference type="RefSeq" id="WP_147189515.1">
    <property type="nucleotide sequence ID" value="NZ_CP042435.1"/>
</dbReference>
<protein>
    <submittedName>
        <fullName evidence="3">DUF4440 domain-containing protein</fullName>
    </submittedName>
</protein>
<dbReference type="InterPro" id="IPR032710">
    <property type="entry name" value="NTF2-like_dom_sf"/>
</dbReference>
<evidence type="ECO:0000259" key="2">
    <source>
        <dbReference type="Pfam" id="PF14534"/>
    </source>
</evidence>
<gene>
    <name evidence="3" type="ORF">FRZ67_10540</name>
</gene>
<evidence type="ECO:0000313" key="4">
    <source>
        <dbReference type="Proteomes" id="UP000321533"/>
    </source>
</evidence>
<feature type="domain" description="DUF4440" evidence="2">
    <location>
        <begin position="33"/>
        <end position="139"/>
    </location>
</feature>
<dbReference type="InterPro" id="IPR027843">
    <property type="entry name" value="DUF4440"/>
</dbReference>
<dbReference type="Proteomes" id="UP000321533">
    <property type="component" value="Chromosome"/>
</dbReference>
<evidence type="ECO:0000313" key="3">
    <source>
        <dbReference type="EMBL" id="QEC67708.1"/>
    </source>
</evidence>
<dbReference type="Pfam" id="PF14534">
    <property type="entry name" value="DUF4440"/>
    <property type="match status" value="1"/>
</dbReference>
<dbReference type="Gene3D" id="3.10.450.50">
    <property type="match status" value="1"/>
</dbReference>
<dbReference type="SUPFAM" id="SSF54427">
    <property type="entry name" value="NTF2-like"/>
    <property type="match status" value="1"/>
</dbReference>
<keyword evidence="4" id="KW-1185">Reference proteome</keyword>
<feature type="chain" id="PRO_5022911357" evidence="1">
    <location>
        <begin position="26"/>
        <end position="147"/>
    </location>
</feature>
<feature type="signal peptide" evidence="1">
    <location>
        <begin position="1"/>
        <end position="25"/>
    </location>
</feature>
<sequence>MKIYRLFKCIPFTAIFIVFSIVSLAQSSDTTAIRTVMNAQVKAWNNGDIDAFMQTYWKSDSLLFVGSKGPNYGWQTTLDNYKKRYPDTIAMGKLNFTILEIKLLSAEYGFVLGKWHLARTIGDIGGHFTLLFRKINGQWFIVADHTS</sequence>
<reference evidence="3 4" key="1">
    <citation type="journal article" date="2016" name="Int. J. Syst. Evol. Microbiol.">
        <title>Panacibacter ginsenosidivorans gen. nov., sp. nov., with ginsenoside converting activity isolated from soil of a ginseng field.</title>
        <authorList>
            <person name="Siddiqi M.Z."/>
            <person name="Muhammad Shafi S."/>
            <person name="Choi K.D."/>
            <person name="Im W.T."/>
        </authorList>
    </citation>
    <scope>NUCLEOTIDE SEQUENCE [LARGE SCALE GENOMIC DNA]</scope>
    <source>
        <strain evidence="3 4">Gsoil1550</strain>
    </source>
</reference>
<name>A0A5B8VBQ7_9BACT</name>
<dbReference type="EMBL" id="CP042435">
    <property type="protein sequence ID" value="QEC67708.1"/>
    <property type="molecule type" value="Genomic_DNA"/>
</dbReference>
<dbReference type="KEGG" id="pgin:FRZ67_10540"/>
<proteinExistence type="predicted"/>
<organism evidence="3 4">
    <name type="scientific">Panacibacter ginsenosidivorans</name>
    <dbReference type="NCBI Taxonomy" id="1813871"/>
    <lineage>
        <taxon>Bacteria</taxon>
        <taxon>Pseudomonadati</taxon>
        <taxon>Bacteroidota</taxon>
        <taxon>Chitinophagia</taxon>
        <taxon>Chitinophagales</taxon>
        <taxon>Chitinophagaceae</taxon>
        <taxon>Panacibacter</taxon>
    </lineage>
</organism>
<dbReference type="AlphaFoldDB" id="A0A5B8VBQ7"/>
<keyword evidence="1" id="KW-0732">Signal</keyword>
<dbReference type="OrthoDB" id="120856at2"/>